<dbReference type="PANTHER" id="PTHR43872">
    <property type="entry name" value="MONOOXYGENASE, PUTATIVE (AFU_ORTHOLOGUE AFUA_8G02570)-RELATED"/>
    <property type="match status" value="1"/>
</dbReference>
<evidence type="ECO:0000256" key="14">
    <source>
        <dbReference type="SAM" id="Phobius"/>
    </source>
</evidence>
<gene>
    <name evidence="16" type="ORF">UCREL1_6505</name>
</gene>
<keyword evidence="3" id="KW-0285">Flavoprotein</keyword>
<keyword evidence="5" id="KW-0808">Transferase</keyword>
<evidence type="ECO:0000256" key="8">
    <source>
        <dbReference type="ARBA" id="ARBA00022968"/>
    </source>
</evidence>
<dbReference type="GO" id="GO:0016020">
    <property type="term" value="C:membrane"/>
    <property type="evidence" value="ECO:0007669"/>
    <property type="project" value="UniProtKB-SubCell"/>
</dbReference>
<dbReference type="Pfam" id="PF02434">
    <property type="entry name" value="Fringe"/>
    <property type="match status" value="1"/>
</dbReference>
<evidence type="ECO:0000256" key="7">
    <source>
        <dbReference type="ARBA" id="ARBA00022827"/>
    </source>
</evidence>
<evidence type="ECO:0000256" key="9">
    <source>
        <dbReference type="ARBA" id="ARBA00022989"/>
    </source>
</evidence>
<dbReference type="SUPFAM" id="SSF51905">
    <property type="entry name" value="FAD/NAD(P)-binding domain"/>
    <property type="match status" value="1"/>
</dbReference>
<reference evidence="17" key="1">
    <citation type="journal article" date="2013" name="Genome Announc.">
        <title>Draft genome sequence of the grapevine dieback fungus Eutypa lata UCR-EL1.</title>
        <authorList>
            <person name="Blanco-Ulate B."/>
            <person name="Rolshausen P.E."/>
            <person name="Cantu D."/>
        </authorList>
    </citation>
    <scope>NUCLEOTIDE SEQUENCE [LARGE SCALE GENOMIC DNA]</scope>
    <source>
        <strain evidence="17">UCR-EL1</strain>
    </source>
</reference>
<keyword evidence="12 14" id="KW-0472">Membrane</keyword>
<feature type="region of interest" description="Disordered" evidence="13">
    <location>
        <begin position="545"/>
        <end position="564"/>
    </location>
</feature>
<evidence type="ECO:0000313" key="17">
    <source>
        <dbReference type="Proteomes" id="UP000012174"/>
    </source>
</evidence>
<dbReference type="GO" id="GO:0004499">
    <property type="term" value="F:N,N-dimethylaniline monooxygenase activity"/>
    <property type="evidence" value="ECO:0007669"/>
    <property type="project" value="InterPro"/>
</dbReference>
<keyword evidence="7" id="KW-0274">FAD</keyword>
<dbReference type="InterPro" id="IPR051820">
    <property type="entry name" value="FAD-binding_MO"/>
</dbReference>
<evidence type="ECO:0000256" key="11">
    <source>
        <dbReference type="ARBA" id="ARBA00023033"/>
    </source>
</evidence>
<feature type="region of interest" description="Disordered" evidence="13">
    <location>
        <begin position="649"/>
        <end position="670"/>
    </location>
</feature>
<feature type="transmembrane region" description="Helical" evidence="14">
    <location>
        <begin position="490"/>
        <end position="508"/>
    </location>
</feature>
<dbReference type="Gene3D" id="3.50.50.60">
    <property type="entry name" value="FAD/NAD(P)-binding domain"/>
    <property type="match status" value="2"/>
</dbReference>
<dbReference type="InterPro" id="IPR020946">
    <property type="entry name" value="Flavin_mOase-like"/>
</dbReference>
<keyword evidence="8" id="KW-0735">Signal-anchor</keyword>
<name>M7SPX5_EUTLA</name>
<feature type="compositionally biased region" description="Low complexity" evidence="13">
    <location>
        <begin position="649"/>
        <end position="668"/>
    </location>
</feature>
<evidence type="ECO:0000259" key="15">
    <source>
        <dbReference type="Pfam" id="PF02434"/>
    </source>
</evidence>
<dbReference type="InterPro" id="IPR003378">
    <property type="entry name" value="Fringe-like_glycosylTrfase"/>
</dbReference>
<dbReference type="Proteomes" id="UP000012174">
    <property type="component" value="Unassembled WGS sequence"/>
</dbReference>
<dbReference type="GO" id="GO:0050660">
    <property type="term" value="F:flavin adenine dinucleotide binding"/>
    <property type="evidence" value="ECO:0007669"/>
    <property type="project" value="InterPro"/>
</dbReference>
<comment type="cofactor">
    <cofactor evidence="1">
        <name>FAD</name>
        <dbReference type="ChEBI" id="CHEBI:57692"/>
    </cofactor>
</comment>
<evidence type="ECO:0000256" key="3">
    <source>
        <dbReference type="ARBA" id="ARBA00022630"/>
    </source>
</evidence>
<dbReference type="KEGG" id="ela:UCREL1_6505"/>
<dbReference type="Gene3D" id="3.90.550.50">
    <property type="match status" value="1"/>
</dbReference>
<dbReference type="OrthoDB" id="414175at2759"/>
<evidence type="ECO:0000256" key="5">
    <source>
        <dbReference type="ARBA" id="ARBA00022679"/>
    </source>
</evidence>
<keyword evidence="17" id="KW-1185">Reference proteome</keyword>
<evidence type="ECO:0000256" key="6">
    <source>
        <dbReference type="ARBA" id="ARBA00022692"/>
    </source>
</evidence>
<evidence type="ECO:0000256" key="4">
    <source>
        <dbReference type="ARBA" id="ARBA00022676"/>
    </source>
</evidence>
<dbReference type="PANTHER" id="PTHR43872:SF1">
    <property type="entry name" value="MONOOXYGENASE, PUTATIVE (AFU_ORTHOLOGUE AFUA_8G02570)-RELATED"/>
    <property type="match status" value="1"/>
</dbReference>
<dbReference type="HOGENOM" id="CLU_300901_0_0_1"/>
<keyword evidence="6 14" id="KW-0812">Transmembrane</keyword>
<dbReference type="Pfam" id="PF00743">
    <property type="entry name" value="FMO-like"/>
    <property type="match status" value="1"/>
</dbReference>
<evidence type="ECO:0000313" key="16">
    <source>
        <dbReference type="EMBL" id="EMR66498.1"/>
    </source>
</evidence>
<dbReference type="EMBL" id="KB706641">
    <property type="protein sequence ID" value="EMR66498.1"/>
    <property type="molecule type" value="Genomic_DNA"/>
</dbReference>
<dbReference type="AlphaFoldDB" id="M7SPX5"/>
<evidence type="ECO:0000256" key="10">
    <source>
        <dbReference type="ARBA" id="ARBA00023002"/>
    </source>
</evidence>
<evidence type="ECO:0000256" key="1">
    <source>
        <dbReference type="ARBA" id="ARBA00001974"/>
    </source>
</evidence>
<dbReference type="GO" id="GO:0050661">
    <property type="term" value="F:NADP binding"/>
    <property type="evidence" value="ECO:0007669"/>
    <property type="project" value="InterPro"/>
</dbReference>
<comment type="subcellular location">
    <subcellularLocation>
        <location evidence="2">Membrane</location>
        <topology evidence="2">Single-pass type II membrane protein</topology>
    </subcellularLocation>
</comment>
<dbReference type="eggNOG" id="KOG1399">
    <property type="taxonomic scope" value="Eukaryota"/>
</dbReference>
<proteinExistence type="predicted"/>
<keyword evidence="4" id="KW-0328">Glycosyltransferase</keyword>
<accession>M7SPX5</accession>
<organism evidence="16 17">
    <name type="scientific">Eutypa lata (strain UCR-EL1)</name>
    <name type="common">Grapevine dieback disease fungus</name>
    <name type="synonym">Eutypa armeniacae</name>
    <dbReference type="NCBI Taxonomy" id="1287681"/>
    <lineage>
        <taxon>Eukaryota</taxon>
        <taxon>Fungi</taxon>
        <taxon>Dikarya</taxon>
        <taxon>Ascomycota</taxon>
        <taxon>Pezizomycotina</taxon>
        <taxon>Sordariomycetes</taxon>
        <taxon>Xylariomycetidae</taxon>
        <taxon>Xylariales</taxon>
        <taxon>Diatrypaceae</taxon>
        <taxon>Eutypa</taxon>
    </lineage>
</organism>
<keyword evidence="10" id="KW-0560">Oxidoreductase</keyword>
<keyword evidence="11 16" id="KW-0503">Monooxygenase</keyword>
<evidence type="ECO:0000256" key="13">
    <source>
        <dbReference type="SAM" id="MobiDB-lite"/>
    </source>
</evidence>
<keyword evidence="9 14" id="KW-1133">Transmembrane helix</keyword>
<protein>
    <submittedName>
        <fullName evidence="16">Putative flavin-binding monooxygenase protein</fullName>
    </submittedName>
</protein>
<evidence type="ECO:0000256" key="12">
    <source>
        <dbReference type="ARBA" id="ARBA00023136"/>
    </source>
</evidence>
<sequence>MSTSEKALQDATALEVAIIGAGISGLNCAYRLKTQLPGIGFTIFENRDDLGGTWDLFKYPGVRSDSDVYTYAFSWHSWPFPRRYAEGSQMVEYLHDAASKHNIQQHIRFRHKLVSADWSSEERRWVLRITHGDRDEIFTTRFLVVGTGYWDYHSPLETKIPGLDNFKGKVIHPQFWPIGYDYANRKVAIIGSGATAVALLPSMAREAAHVTMIQRSPTYIEVSPNSHHWLRSWLPPFSWITACEPVYYMMKLHFLVLFCFTFPRLAKSVFRQRATGRLPSWVEYDPHFNPRYYPWEQRVCRDPDGEFFKVLHRPNAKVVTGQIETVTESGVQMQEGGQAIDADIIVTATGLRMKIGADIDFRVDGEPVSWRKRFMWNGAMLEGLPNMVYMFGYTNNAWTLGADDTAWVLVRLLKLMRGRGAQVATPRIPRDVAAMGTERIWPLSATYVAQVEDEFPVACDNADNIVDFDAILNIMTDFIYKGFNRSIRHVFIIGIATCLTLVVTIYYLTFISHPPEIPVDEPAPFKDDGDDRPEYYQWETTSEFRPVSQDAGGASSSSSSSSTEELCRSFPNHLLDRMIQPVLKMGHNEAHDKVEAQLDSVSACIEDLLIFSDLDDTLHGRPVIDVLADMPAAFHFENEDFANYTRIRQQQQQQQQYQSSSRNQSSPSNETWTLDGWRLDKYKFLPMIEKAWTMRPHKRWYFFYETDTYVVWDNVFRFLGNLDHDSPHYIGSPSPGRHRREAGDDGPDTTTWFANGGPGFALSREAVMRLLHRQSGRDGDFIEAPLTQRWLDLLRDDCCGDSILGWVLHSVGITLSGYWPLFNPHSLHGIPFSGTYWCQPVLTMHKTKPDDMRKLWRWEQGRRISDKPLLYEDLYEFHHENRDLYLRDWDNCCWDEYRGPTVSSFGACREACREDENCVQYRYHLTSCVFMRSVRYGETREPHIPPYAADPDWKWKADQSRYKSGWSQDRIDAWVEEHKCTEVQWVRPSLTRIF</sequence>
<dbReference type="GO" id="GO:0016757">
    <property type="term" value="F:glycosyltransferase activity"/>
    <property type="evidence" value="ECO:0007669"/>
    <property type="project" value="UniProtKB-KW"/>
</dbReference>
<evidence type="ECO:0000256" key="2">
    <source>
        <dbReference type="ARBA" id="ARBA00004606"/>
    </source>
</evidence>
<feature type="domain" description="Fringe-like glycosyltransferase" evidence="15">
    <location>
        <begin position="688"/>
        <end position="776"/>
    </location>
</feature>
<dbReference type="InterPro" id="IPR036188">
    <property type="entry name" value="FAD/NAD-bd_sf"/>
</dbReference>